<dbReference type="EMBL" id="CP006850">
    <property type="protein sequence ID" value="AHH20635.1"/>
    <property type="molecule type" value="Genomic_DNA"/>
</dbReference>
<dbReference type="eggNOG" id="COG0823">
    <property type="taxonomic scope" value="Bacteria"/>
</dbReference>
<feature type="domain" description="Phosphatidylinositol-specific phospholipase C X" evidence="6">
    <location>
        <begin position="28"/>
        <end position="197"/>
    </location>
</feature>
<dbReference type="Gene3D" id="3.20.20.190">
    <property type="entry name" value="Phosphatidylinositol (PI) phosphodiesterase"/>
    <property type="match status" value="1"/>
</dbReference>
<reference evidence="7 8" key="1">
    <citation type="journal article" date="2014" name="Appl. Environ. Microbiol.">
        <title>Insights into the Microbial Degradation of Rubber and Gutta-Percha by Analysis of the Complete Genome of Nocardia nova SH22a.</title>
        <authorList>
            <person name="Luo Q."/>
            <person name="Hiessl S."/>
            <person name="Poehlein A."/>
            <person name="Daniel R."/>
            <person name="Steinbuchel A."/>
        </authorList>
    </citation>
    <scope>NUCLEOTIDE SEQUENCE [LARGE SCALE GENOMIC DNA]</scope>
    <source>
        <strain evidence="7">SH22a</strain>
    </source>
</reference>
<evidence type="ECO:0000313" key="8">
    <source>
        <dbReference type="Proteomes" id="UP000019150"/>
    </source>
</evidence>
<dbReference type="SMART" id="SM00148">
    <property type="entry name" value="PLCXc"/>
    <property type="match status" value="1"/>
</dbReference>
<dbReference type="InterPro" id="IPR000909">
    <property type="entry name" value="PLipase_C_PInositol-sp_X_dom"/>
</dbReference>
<proteinExistence type="predicted"/>
<dbReference type="Pfam" id="PF00388">
    <property type="entry name" value="PI-PLC-X"/>
    <property type="match status" value="1"/>
</dbReference>
<gene>
    <name evidence="7" type="ORF">NONO_c58580</name>
</gene>
<dbReference type="STRING" id="1415166.NONO_c58580"/>
<evidence type="ECO:0000256" key="1">
    <source>
        <dbReference type="ARBA" id="ARBA00001316"/>
    </source>
</evidence>
<keyword evidence="8" id="KW-1185">Reference proteome</keyword>
<comment type="catalytic activity">
    <reaction evidence="1">
        <text>a 1,2-diacyl-sn-glycero-3-phospho-(1D-myo-inositol) = 1D-myo-inositol 1,2-cyclic phosphate + a 1,2-diacyl-sn-glycerol</text>
        <dbReference type="Rhea" id="RHEA:17093"/>
        <dbReference type="ChEBI" id="CHEBI:17815"/>
        <dbReference type="ChEBI" id="CHEBI:57880"/>
        <dbReference type="ChEBI" id="CHEBI:58484"/>
        <dbReference type="EC" id="4.6.1.13"/>
    </reaction>
</comment>
<dbReference type="Proteomes" id="UP000019150">
    <property type="component" value="Chromosome"/>
</dbReference>
<evidence type="ECO:0000313" key="7">
    <source>
        <dbReference type="EMBL" id="AHH20635.1"/>
    </source>
</evidence>
<evidence type="ECO:0000256" key="2">
    <source>
        <dbReference type="ARBA" id="ARBA00012581"/>
    </source>
</evidence>
<dbReference type="KEGG" id="nno:NONO_c58580"/>
<name>W5TMQ0_9NOCA</name>
<dbReference type="GO" id="GO:0008081">
    <property type="term" value="F:phosphoric diester hydrolase activity"/>
    <property type="evidence" value="ECO:0007669"/>
    <property type="project" value="InterPro"/>
</dbReference>
<dbReference type="EC" id="4.6.1.13" evidence="2"/>
<dbReference type="SUPFAM" id="SSF51695">
    <property type="entry name" value="PLC-like phosphodiesterases"/>
    <property type="match status" value="1"/>
</dbReference>
<dbReference type="GO" id="GO:0006629">
    <property type="term" value="P:lipid metabolic process"/>
    <property type="evidence" value="ECO:0007669"/>
    <property type="project" value="InterPro"/>
</dbReference>
<evidence type="ECO:0000256" key="3">
    <source>
        <dbReference type="ARBA" id="ARBA00019758"/>
    </source>
</evidence>
<dbReference type="PATRIC" id="fig|1415166.3.peg.6037"/>
<dbReference type="InterPro" id="IPR051057">
    <property type="entry name" value="PI-PLC_domain"/>
</dbReference>
<protein>
    <recommendedName>
        <fullName evidence="3">1-phosphatidylinositol phosphodiesterase</fullName>
        <ecNumber evidence="2">4.6.1.13</ecNumber>
    </recommendedName>
    <alternativeName>
        <fullName evidence="4">Phosphatidylinositol diacylglycerol-lyase</fullName>
    </alternativeName>
    <alternativeName>
        <fullName evidence="5">Phosphatidylinositol-specific phospholipase C</fullName>
    </alternativeName>
</protein>
<dbReference type="PROSITE" id="PS50007">
    <property type="entry name" value="PIPLC_X_DOMAIN"/>
    <property type="match status" value="1"/>
</dbReference>
<dbReference type="GO" id="GO:0004436">
    <property type="term" value="F:phosphatidylinositol diacylglycerol-lyase activity"/>
    <property type="evidence" value="ECO:0007669"/>
    <property type="project" value="UniProtKB-EC"/>
</dbReference>
<dbReference type="PANTHER" id="PTHR13593:SF113">
    <property type="entry name" value="SI:DKEY-266F7.9"/>
    <property type="match status" value="1"/>
</dbReference>
<sequence>MPRAAATAAADHHLEAANNPDWMGALPDGTPLTAMSIPGTHDTVSIHGGKAGPAVVTQEKFDTGCADAACASARTLSTQLEAGIRALDIRVRRDEAGNLAVQHGGFYQEIGLDDVLRVTEDFLSRHPRETVLMRVKAECTNDDKAFQCEDAGRQPPDPALLDRILTAHPRMWRPSATGPAAVPHLGEVRGSIVVIRADGVDDRGLPLDLQDLWDGPSREDKWAAVAAHMDRAGTGARTLSVDFLSASGVPDPMKFPNRYADYENQHALDHLRSRPGSATGVLMMDFPGPALVGEIIGHNPH</sequence>
<dbReference type="CDD" id="cd08586">
    <property type="entry name" value="PI-PLCc_BcPLC_like"/>
    <property type="match status" value="1"/>
</dbReference>
<accession>W5TMQ0</accession>
<dbReference type="InterPro" id="IPR017946">
    <property type="entry name" value="PLC-like_Pdiesterase_TIM-brl"/>
</dbReference>
<organism evidence="7 8">
    <name type="scientific">Nocardia nova SH22a</name>
    <dbReference type="NCBI Taxonomy" id="1415166"/>
    <lineage>
        <taxon>Bacteria</taxon>
        <taxon>Bacillati</taxon>
        <taxon>Actinomycetota</taxon>
        <taxon>Actinomycetes</taxon>
        <taxon>Mycobacteriales</taxon>
        <taxon>Nocardiaceae</taxon>
        <taxon>Nocardia</taxon>
    </lineage>
</organism>
<dbReference type="HOGENOM" id="CLU_024117_3_0_11"/>
<evidence type="ECO:0000256" key="5">
    <source>
        <dbReference type="ARBA" id="ARBA00030782"/>
    </source>
</evidence>
<evidence type="ECO:0000256" key="4">
    <source>
        <dbReference type="ARBA" id="ARBA00030474"/>
    </source>
</evidence>
<dbReference type="AlphaFoldDB" id="W5TMQ0"/>
<evidence type="ECO:0000259" key="6">
    <source>
        <dbReference type="SMART" id="SM00148"/>
    </source>
</evidence>
<dbReference type="PANTHER" id="PTHR13593">
    <property type="match status" value="1"/>
</dbReference>